<feature type="transmembrane region" description="Helical" evidence="6">
    <location>
        <begin position="254"/>
        <end position="274"/>
    </location>
</feature>
<evidence type="ECO:0000256" key="5">
    <source>
        <dbReference type="ARBA" id="ARBA00023136"/>
    </source>
</evidence>
<dbReference type="PANTHER" id="PTHR30250">
    <property type="entry name" value="PST FAMILY PREDICTED COLANIC ACID TRANSPORTER"/>
    <property type="match status" value="1"/>
</dbReference>
<organism evidence="7 8">
    <name type="scientific">Pleomorphomonas diazotrophica</name>
    <dbReference type="NCBI Taxonomy" id="1166257"/>
    <lineage>
        <taxon>Bacteria</taxon>
        <taxon>Pseudomonadati</taxon>
        <taxon>Pseudomonadota</taxon>
        <taxon>Alphaproteobacteria</taxon>
        <taxon>Hyphomicrobiales</taxon>
        <taxon>Pleomorphomonadaceae</taxon>
        <taxon>Pleomorphomonas</taxon>
    </lineage>
</organism>
<keyword evidence="5 6" id="KW-0472">Membrane</keyword>
<feature type="transmembrane region" description="Helical" evidence="6">
    <location>
        <begin position="109"/>
        <end position="127"/>
    </location>
</feature>
<feature type="transmembrane region" description="Helical" evidence="6">
    <location>
        <begin position="286"/>
        <end position="307"/>
    </location>
</feature>
<gene>
    <name evidence="7" type="ORF">CXZ10_08840</name>
</gene>
<dbReference type="RefSeq" id="WP_101288785.1">
    <property type="nucleotide sequence ID" value="NZ_FOUQ01000005.1"/>
</dbReference>
<evidence type="ECO:0000313" key="7">
    <source>
        <dbReference type="EMBL" id="PKR89476.1"/>
    </source>
</evidence>
<keyword evidence="8" id="KW-1185">Reference proteome</keyword>
<dbReference type="InterPro" id="IPR050833">
    <property type="entry name" value="Poly_Biosynth_Transport"/>
</dbReference>
<keyword evidence="3 6" id="KW-0812">Transmembrane</keyword>
<dbReference type="AlphaFoldDB" id="A0A1I4T9S7"/>
<evidence type="ECO:0008006" key="9">
    <source>
        <dbReference type="Google" id="ProtNLM"/>
    </source>
</evidence>
<evidence type="ECO:0000256" key="1">
    <source>
        <dbReference type="ARBA" id="ARBA00004651"/>
    </source>
</evidence>
<comment type="subcellular location">
    <subcellularLocation>
        <location evidence="1">Cell membrane</location>
        <topology evidence="1">Multi-pass membrane protein</topology>
    </subcellularLocation>
</comment>
<feature type="transmembrane region" description="Helical" evidence="6">
    <location>
        <begin position="355"/>
        <end position="375"/>
    </location>
</feature>
<feature type="transmembrane region" description="Helical" evidence="6">
    <location>
        <begin position="381"/>
        <end position="405"/>
    </location>
</feature>
<evidence type="ECO:0000256" key="6">
    <source>
        <dbReference type="SAM" id="Phobius"/>
    </source>
</evidence>
<evidence type="ECO:0000256" key="3">
    <source>
        <dbReference type="ARBA" id="ARBA00022692"/>
    </source>
</evidence>
<evidence type="ECO:0000313" key="8">
    <source>
        <dbReference type="Proteomes" id="UP000233491"/>
    </source>
</evidence>
<feature type="transmembrane region" description="Helical" evidence="6">
    <location>
        <begin position="417"/>
        <end position="434"/>
    </location>
</feature>
<proteinExistence type="predicted"/>
<accession>A0A1I4T9S7</accession>
<feature type="transmembrane region" description="Helical" evidence="6">
    <location>
        <begin position="139"/>
        <end position="160"/>
    </location>
</feature>
<keyword evidence="4 6" id="KW-1133">Transmembrane helix</keyword>
<feature type="transmembrane region" description="Helical" evidence="6">
    <location>
        <begin position="172"/>
        <end position="194"/>
    </location>
</feature>
<feature type="transmembrane region" description="Helical" evidence="6">
    <location>
        <begin position="7"/>
        <end position="30"/>
    </location>
</feature>
<dbReference type="OrthoDB" id="8581970at2"/>
<evidence type="ECO:0000256" key="2">
    <source>
        <dbReference type="ARBA" id="ARBA00022475"/>
    </source>
</evidence>
<protein>
    <recommendedName>
        <fullName evidence="9">Polysaccharide biosynthesis protein</fullName>
    </recommendedName>
</protein>
<sequence length="482" mass="50992">MLIRQTILYLPAQFLSPVAQFLSVMIWTWWLSPAEMSTFVLVTSTQELAYMVSRSWFSFYTLRFLPPPEDTAGRRRYLETETTLLVLMTLPELAAAAFSMHFFDGRGDPLVIFLIIAAYYVTRGLNNHFGERARAQDKILAYTLLLTSGPVGGLVAGIVATELFGASAGELLIAYAAMQALGSAVALPMIGASLRTARLDLAIFKDAVLNGGPMLVVNGIGWFGENGIRYVVDHVGGSAAFGLMAVGWGLGRRLASVASMLVAVAAFPIAARLINAGDRDAALDQLKTNAALLTAVLLPSVVGLWLVTDILVDLAVAETYRDVTRSIIGLAAFGGMVRAYHAHVTGQMLTLDRRYGLLVVVGLFEIVATAGLAVIGFSSNYLVGVVGGALVASCLTLALSAAIAVRLCGFRFPGADTARIALAALVMALVVQAVDWPHTALGLVGATLAGGLSYVAALAAVYYRHLPPLVGLITGKFAGTRP</sequence>
<feature type="transmembrane region" description="Helical" evidence="6">
    <location>
        <begin position="440"/>
        <end position="463"/>
    </location>
</feature>
<evidence type="ECO:0000256" key="4">
    <source>
        <dbReference type="ARBA" id="ARBA00022989"/>
    </source>
</evidence>
<comment type="caution">
    <text evidence="7">The sequence shown here is derived from an EMBL/GenBank/DDBJ whole genome shotgun (WGS) entry which is preliminary data.</text>
</comment>
<name>A0A1I4T9S7_9HYPH</name>
<reference evidence="7 8" key="1">
    <citation type="submission" date="2017-12" db="EMBL/GenBank/DDBJ databases">
        <title>Anaerobic carbon monoxide metabolism by Pleomorphomonas carboxyditropha sp. nov., a new mesophilic hydrogenogenic carboxidotroph.</title>
        <authorList>
            <person name="Esquivel-Elizondo S."/>
            <person name="Krajmalnik-Brown R."/>
        </authorList>
    </citation>
    <scope>NUCLEOTIDE SEQUENCE [LARGE SCALE GENOMIC DNA]</scope>
    <source>
        <strain evidence="7 8">R5-392</strain>
    </source>
</reference>
<feature type="transmembrane region" description="Helical" evidence="6">
    <location>
        <begin position="327"/>
        <end position="343"/>
    </location>
</feature>
<dbReference type="PANTHER" id="PTHR30250:SF31">
    <property type="entry name" value="INNER MEMBRANE PROTEIN YGHQ"/>
    <property type="match status" value="1"/>
</dbReference>
<keyword evidence="2" id="KW-1003">Cell membrane</keyword>
<dbReference type="GO" id="GO:0005886">
    <property type="term" value="C:plasma membrane"/>
    <property type="evidence" value="ECO:0007669"/>
    <property type="project" value="UniProtKB-SubCell"/>
</dbReference>
<dbReference type="EMBL" id="PJNW01000005">
    <property type="protein sequence ID" value="PKR89476.1"/>
    <property type="molecule type" value="Genomic_DNA"/>
</dbReference>
<dbReference type="Proteomes" id="UP000233491">
    <property type="component" value="Unassembled WGS sequence"/>
</dbReference>